<proteinExistence type="predicted"/>
<evidence type="ECO:0008006" key="5">
    <source>
        <dbReference type="Google" id="ProtNLM"/>
    </source>
</evidence>
<organism evidence="3 4">
    <name type="scientific">Streptomyces monticola</name>
    <dbReference type="NCBI Taxonomy" id="2666263"/>
    <lineage>
        <taxon>Bacteria</taxon>
        <taxon>Bacillati</taxon>
        <taxon>Actinomycetota</taxon>
        <taxon>Actinomycetes</taxon>
        <taxon>Kitasatosporales</taxon>
        <taxon>Streptomycetaceae</taxon>
        <taxon>Streptomyces</taxon>
    </lineage>
</organism>
<keyword evidence="2" id="KW-0732">Signal</keyword>
<dbReference type="RefSeq" id="WP_381833209.1">
    <property type="nucleotide sequence ID" value="NZ_JBHTCF010000010.1"/>
</dbReference>
<reference evidence="4" key="1">
    <citation type="journal article" date="2019" name="Int. J. Syst. Evol. Microbiol.">
        <title>The Global Catalogue of Microorganisms (GCM) 10K type strain sequencing project: providing services to taxonomists for standard genome sequencing and annotation.</title>
        <authorList>
            <consortium name="The Broad Institute Genomics Platform"/>
            <consortium name="The Broad Institute Genome Sequencing Center for Infectious Disease"/>
            <person name="Wu L."/>
            <person name="Ma J."/>
        </authorList>
    </citation>
    <scope>NUCLEOTIDE SEQUENCE [LARGE SCALE GENOMIC DNA]</scope>
    <source>
        <strain evidence="4">SYNS20</strain>
    </source>
</reference>
<keyword evidence="4" id="KW-1185">Reference proteome</keyword>
<name>A0ABW2JLL2_9ACTN</name>
<feature type="compositionally biased region" description="Low complexity" evidence="1">
    <location>
        <begin position="299"/>
        <end position="313"/>
    </location>
</feature>
<feature type="chain" id="PRO_5045654039" description="Carboxypeptidase regulatory-like domain-containing protein" evidence="2">
    <location>
        <begin position="36"/>
        <end position="325"/>
    </location>
</feature>
<feature type="region of interest" description="Disordered" evidence="1">
    <location>
        <begin position="296"/>
        <end position="325"/>
    </location>
</feature>
<accession>A0ABW2JLL2</accession>
<sequence length="325" mass="33082">MHRKNPAAPRALSRVLLAAALGLAVSATVAPPAHAADMSFEPGPVDSPHYWGKIIEGEDAQAHAWLVRSSQLPGAADTTLVQAHSHDKKLPRTVNTGAAPADLRAGQFPLGRATEGIAVAVDGKLPPKKPGGDLVDAKGAVFAGVTAKSLDIGLPYWTGGQGTPALSPIGLHLENVSTTATAAPGKPVAFKRNPVKGYLSLLGQKMIEVPKDFPVGELPNFGGIISPKKGTTPAISLVLNEQVSTDAKGQPTLGKDGKYAFDEQASSGYTNAFHFTLLGTNAADLTVGHAAALSSAPVTAPGKTGAAGRTGAAGKDGRPAKGTRS</sequence>
<comment type="caution">
    <text evidence="3">The sequence shown here is derived from an EMBL/GenBank/DDBJ whole genome shotgun (WGS) entry which is preliminary data.</text>
</comment>
<evidence type="ECO:0000256" key="1">
    <source>
        <dbReference type="SAM" id="MobiDB-lite"/>
    </source>
</evidence>
<evidence type="ECO:0000256" key="2">
    <source>
        <dbReference type="SAM" id="SignalP"/>
    </source>
</evidence>
<dbReference type="Proteomes" id="UP001596523">
    <property type="component" value="Unassembled WGS sequence"/>
</dbReference>
<evidence type="ECO:0000313" key="3">
    <source>
        <dbReference type="EMBL" id="MFC7307020.1"/>
    </source>
</evidence>
<protein>
    <recommendedName>
        <fullName evidence="5">Carboxypeptidase regulatory-like domain-containing protein</fullName>
    </recommendedName>
</protein>
<dbReference type="EMBL" id="JBHTCF010000010">
    <property type="protein sequence ID" value="MFC7307020.1"/>
    <property type="molecule type" value="Genomic_DNA"/>
</dbReference>
<gene>
    <name evidence="3" type="ORF">ACFQVC_22665</name>
</gene>
<feature type="signal peptide" evidence="2">
    <location>
        <begin position="1"/>
        <end position="35"/>
    </location>
</feature>
<evidence type="ECO:0000313" key="4">
    <source>
        <dbReference type="Proteomes" id="UP001596523"/>
    </source>
</evidence>